<keyword evidence="3" id="KW-0808">Transferase</keyword>
<evidence type="ECO:0000256" key="5">
    <source>
        <dbReference type="ARBA" id="ARBA00047942"/>
    </source>
</evidence>
<evidence type="ECO:0000313" key="8">
    <source>
        <dbReference type="Proteomes" id="UP000243205"/>
    </source>
</evidence>
<dbReference type="PRINTS" id="PR00506">
    <property type="entry name" value="D21N6MTFRASE"/>
</dbReference>
<dbReference type="GO" id="GO:0003677">
    <property type="term" value="F:DNA binding"/>
    <property type="evidence" value="ECO:0007669"/>
    <property type="project" value="InterPro"/>
</dbReference>
<dbReference type="InterPro" id="IPR029063">
    <property type="entry name" value="SAM-dependent_MTases_sf"/>
</dbReference>
<evidence type="ECO:0000256" key="1">
    <source>
        <dbReference type="ARBA" id="ARBA00011900"/>
    </source>
</evidence>
<dbReference type="AlphaFoldDB" id="A0A1G7B1Z0"/>
<dbReference type="Gene3D" id="3.40.50.150">
    <property type="entry name" value="Vaccinia Virus protein VP39"/>
    <property type="match status" value="1"/>
</dbReference>
<dbReference type="Pfam" id="PF01555">
    <property type="entry name" value="N6_N4_Mtase"/>
    <property type="match status" value="1"/>
</dbReference>
<dbReference type="InterPro" id="IPR002941">
    <property type="entry name" value="DNA_methylase_N4/N6"/>
</dbReference>
<evidence type="ECO:0000256" key="2">
    <source>
        <dbReference type="ARBA" id="ARBA00022603"/>
    </source>
</evidence>
<keyword evidence="4" id="KW-0949">S-adenosyl-L-methionine</keyword>
<evidence type="ECO:0000256" key="3">
    <source>
        <dbReference type="ARBA" id="ARBA00022679"/>
    </source>
</evidence>
<dbReference type="GO" id="GO:0008170">
    <property type="term" value="F:N-methyltransferase activity"/>
    <property type="evidence" value="ECO:0007669"/>
    <property type="project" value="InterPro"/>
</dbReference>
<proteinExistence type="predicted"/>
<protein>
    <recommendedName>
        <fullName evidence="1">site-specific DNA-methyltransferase (adenine-specific)</fullName>
        <ecNumber evidence="1">2.1.1.72</ecNumber>
    </recommendedName>
</protein>
<dbReference type="Proteomes" id="UP000243205">
    <property type="component" value="Unassembled WGS sequence"/>
</dbReference>
<keyword evidence="8" id="KW-1185">Reference proteome</keyword>
<dbReference type="GO" id="GO:0032259">
    <property type="term" value="P:methylation"/>
    <property type="evidence" value="ECO:0007669"/>
    <property type="project" value="UniProtKB-KW"/>
</dbReference>
<dbReference type="STRING" id="57664.SAMN05661003_10529"/>
<evidence type="ECO:0000256" key="4">
    <source>
        <dbReference type="ARBA" id="ARBA00022691"/>
    </source>
</evidence>
<sequence length="215" mass="23143">MKPGAPIYVAHADTEGLAFRSAFQSAGFKLSGCLVWAKNSLVLGRSDYQWQHEPILYGWKPGAAHRWYGGRKQTTLVDGGGSAFAVNDDGSVTVTVGGEILIISGENLRATPVCSSLFRAEKPRSSADHPTMKPPELIASMLKNSTRKGDIVLDLFAGSGSTLIACEAHGRLARLVELDPLFCDVIVRRWQHFTGKSAVLEATGRPFSEVASGRT</sequence>
<evidence type="ECO:0000259" key="6">
    <source>
        <dbReference type="Pfam" id="PF01555"/>
    </source>
</evidence>
<reference evidence="8" key="1">
    <citation type="submission" date="2016-10" db="EMBL/GenBank/DDBJ databases">
        <authorList>
            <person name="Varghese N."/>
            <person name="Submissions S."/>
        </authorList>
    </citation>
    <scope>NUCLEOTIDE SEQUENCE [LARGE SCALE GENOMIC DNA]</scope>
    <source>
        <strain evidence="8">DSM 8987</strain>
    </source>
</reference>
<dbReference type="InterPro" id="IPR002295">
    <property type="entry name" value="N4/N6-MTase_EcoPI_Mod-like"/>
</dbReference>
<dbReference type="GO" id="GO:0009007">
    <property type="term" value="F:site-specific DNA-methyltransferase (adenine-specific) activity"/>
    <property type="evidence" value="ECO:0007669"/>
    <property type="project" value="UniProtKB-EC"/>
</dbReference>
<comment type="catalytic activity">
    <reaction evidence="5">
        <text>a 2'-deoxyadenosine in DNA + S-adenosyl-L-methionine = an N(6)-methyl-2'-deoxyadenosine in DNA + S-adenosyl-L-homocysteine + H(+)</text>
        <dbReference type="Rhea" id="RHEA:15197"/>
        <dbReference type="Rhea" id="RHEA-COMP:12418"/>
        <dbReference type="Rhea" id="RHEA-COMP:12419"/>
        <dbReference type="ChEBI" id="CHEBI:15378"/>
        <dbReference type="ChEBI" id="CHEBI:57856"/>
        <dbReference type="ChEBI" id="CHEBI:59789"/>
        <dbReference type="ChEBI" id="CHEBI:90615"/>
        <dbReference type="ChEBI" id="CHEBI:90616"/>
        <dbReference type="EC" id="2.1.1.72"/>
    </reaction>
</comment>
<name>A0A1G7B1Z0_9BACT</name>
<dbReference type="SUPFAM" id="SSF53335">
    <property type="entry name" value="S-adenosyl-L-methionine-dependent methyltransferases"/>
    <property type="match status" value="1"/>
</dbReference>
<evidence type="ECO:0000313" key="7">
    <source>
        <dbReference type="EMBL" id="SDE21144.1"/>
    </source>
</evidence>
<accession>A0A1G7B1Z0</accession>
<gene>
    <name evidence="7" type="ORF">SAMN05661003_10529</name>
</gene>
<organism evidence="7 8">
    <name type="scientific">Desulfuromonas thiophila</name>
    <dbReference type="NCBI Taxonomy" id="57664"/>
    <lineage>
        <taxon>Bacteria</taxon>
        <taxon>Pseudomonadati</taxon>
        <taxon>Thermodesulfobacteriota</taxon>
        <taxon>Desulfuromonadia</taxon>
        <taxon>Desulfuromonadales</taxon>
        <taxon>Desulfuromonadaceae</taxon>
        <taxon>Desulfuromonas</taxon>
    </lineage>
</organism>
<feature type="domain" description="DNA methylase N-4/N-6" evidence="6">
    <location>
        <begin position="3"/>
        <end position="186"/>
    </location>
</feature>
<dbReference type="EMBL" id="FNAQ01000005">
    <property type="protein sequence ID" value="SDE21144.1"/>
    <property type="molecule type" value="Genomic_DNA"/>
</dbReference>
<dbReference type="EC" id="2.1.1.72" evidence="1"/>
<keyword evidence="2 7" id="KW-0489">Methyltransferase</keyword>